<dbReference type="AlphaFoldDB" id="A0A255G558"/>
<gene>
    <name evidence="2" type="ORF">CGZ94_16495</name>
</gene>
<dbReference type="Pfam" id="PF12840">
    <property type="entry name" value="HTH_20"/>
    <property type="match status" value="1"/>
</dbReference>
<dbReference type="NCBIfam" id="NF033788">
    <property type="entry name" value="HTH_metalloreg"/>
    <property type="match status" value="1"/>
</dbReference>
<dbReference type="GO" id="GO:0046686">
    <property type="term" value="P:response to cadmium ion"/>
    <property type="evidence" value="ECO:0007669"/>
    <property type="project" value="TreeGrafter"/>
</dbReference>
<keyword evidence="3" id="KW-1185">Reference proteome</keyword>
<dbReference type="PROSITE" id="PS50987">
    <property type="entry name" value="HTH_ARSR_2"/>
    <property type="match status" value="1"/>
</dbReference>
<dbReference type="SUPFAM" id="SSF46785">
    <property type="entry name" value="Winged helix' DNA-binding domain"/>
    <property type="match status" value="1"/>
</dbReference>
<dbReference type="Gene3D" id="1.10.10.10">
    <property type="entry name" value="Winged helix-like DNA-binding domain superfamily/Winged helix DNA-binding domain"/>
    <property type="match status" value="1"/>
</dbReference>
<organism evidence="2 3">
    <name type="scientific">Enemella evansiae</name>
    <dbReference type="NCBI Taxonomy" id="2016499"/>
    <lineage>
        <taxon>Bacteria</taxon>
        <taxon>Bacillati</taxon>
        <taxon>Actinomycetota</taxon>
        <taxon>Actinomycetes</taxon>
        <taxon>Propionibacteriales</taxon>
        <taxon>Propionibacteriaceae</taxon>
        <taxon>Enemella</taxon>
    </lineage>
</organism>
<dbReference type="GO" id="GO:0010288">
    <property type="term" value="P:response to lead ion"/>
    <property type="evidence" value="ECO:0007669"/>
    <property type="project" value="TreeGrafter"/>
</dbReference>
<evidence type="ECO:0000313" key="3">
    <source>
        <dbReference type="Proteomes" id="UP000215896"/>
    </source>
</evidence>
<dbReference type="PANTHER" id="PTHR39168">
    <property type="entry name" value="TRANSCRIPTIONAL REGULATOR-RELATED"/>
    <property type="match status" value="1"/>
</dbReference>
<dbReference type="InterPro" id="IPR011991">
    <property type="entry name" value="ArsR-like_HTH"/>
</dbReference>
<reference evidence="2 3" key="1">
    <citation type="submission" date="2017-07" db="EMBL/GenBank/DDBJ databases">
        <title>Draft whole genome sequences of clinical Proprionibacteriaceae strains.</title>
        <authorList>
            <person name="Bernier A.-M."/>
            <person name="Bernard K."/>
            <person name="Domingo M.-C."/>
        </authorList>
    </citation>
    <scope>NUCLEOTIDE SEQUENCE [LARGE SCALE GENOMIC DNA]</scope>
    <source>
        <strain evidence="2 3">NML 030167</strain>
    </source>
</reference>
<feature type="domain" description="HTH arsR-type" evidence="1">
    <location>
        <begin position="13"/>
        <end position="109"/>
    </location>
</feature>
<dbReference type="EMBL" id="NMVO01000016">
    <property type="protein sequence ID" value="OYO10602.1"/>
    <property type="molecule type" value="Genomic_DNA"/>
</dbReference>
<dbReference type="GO" id="GO:0003677">
    <property type="term" value="F:DNA binding"/>
    <property type="evidence" value="ECO:0007669"/>
    <property type="project" value="TreeGrafter"/>
</dbReference>
<name>A0A255G558_9ACTN</name>
<dbReference type="GO" id="GO:0032791">
    <property type="term" value="F:lead ion binding"/>
    <property type="evidence" value="ECO:0007669"/>
    <property type="project" value="TreeGrafter"/>
</dbReference>
<evidence type="ECO:0000313" key="2">
    <source>
        <dbReference type="EMBL" id="OYO10602.1"/>
    </source>
</evidence>
<dbReference type="SMART" id="SM00418">
    <property type="entry name" value="HTH_ARSR"/>
    <property type="match status" value="1"/>
</dbReference>
<dbReference type="InterPro" id="IPR052543">
    <property type="entry name" value="HTH_Metal-responsive_Reg"/>
</dbReference>
<dbReference type="CDD" id="cd00090">
    <property type="entry name" value="HTH_ARSR"/>
    <property type="match status" value="1"/>
</dbReference>
<protein>
    <submittedName>
        <fullName evidence="2">Transcriptional regulator</fullName>
    </submittedName>
</protein>
<proteinExistence type="predicted"/>
<dbReference type="PRINTS" id="PR00778">
    <property type="entry name" value="HTHARSR"/>
</dbReference>
<dbReference type="Proteomes" id="UP000215896">
    <property type="component" value="Unassembled WGS sequence"/>
</dbReference>
<dbReference type="OrthoDB" id="3232131at2"/>
<dbReference type="GO" id="GO:0097063">
    <property type="term" value="F:cadmium ion sensor activity"/>
    <property type="evidence" value="ECO:0007669"/>
    <property type="project" value="TreeGrafter"/>
</dbReference>
<dbReference type="InterPro" id="IPR036390">
    <property type="entry name" value="WH_DNA-bd_sf"/>
</dbReference>
<evidence type="ECO:0000259" key="1">
    <source>
        <dbReference type="PROSITE" id="PS50987"/>
    </source>
</evidence>
<dbReference type="InterPro" id="IPR001845">
    <property type="entry name" value="HTH_ArsR_DNA-bd_dom"/>
</dbReference>
<accession>A0A255G558</accession>
<comment type="caution">
    <text evidence="2">The sequence shown here is derived from an EMBL/GenBank/DDBJ whole genome shotgun (WGS) entry which is preliminary data.</text>
</comment>
<dbReference type="GO" id="GO:0003700">
    <property type="term" value="F:DNA-binding transcription factor activity"/>
    <property type="evidence" value="ECO:0007669"/>
    <property type="project" value="InterPro"/>
</dbReference>
<dbReference type="InterPro" id="IPR036388">
    <property type="entry name" value="WH-like_DNA-bd_sf"/>
</dbReference>
<sequence length="265" mass="28929">MFRPTPKCSWRRLDAMDTEPDVSGVAALFADRSRARILQALIDGRSLPAGRLAEAAGVSPSTISGHLARLRDAGLIAVTEHGRSRWYRIVDDRVVIVLEALLTLAPRSAPTGLTGHHRLQRLRVARTCYDHIAGALGTDLLAGLVEGEVLRRTDGNVDGSPGAGDRVSAQSANTPYELGPDAGACLAELGIDPVRLRAERRPVLRICVDWTEQRHHLGGGLGRALLDSFLDRDWVRRRAGRRDLEVREPERIGAWLGRTAVVEQA</sequence>
<dbReference type="PANTHER" id="PTHR39168:SF2">
    <property type="entry name" value="HTH-TYPE TRANSCRIPTIONAL REGULATOR CMTR"/>
    <property type="match status" value="1"/>
</dbReference>